<keyword evidence="1 2" id="KW-0175">Coiled coil</keyword>
<gene>
    <name evidence="5" type="ORF">WJX72_008666</name>
</gene>
<sequence>MEAPNQLEDFELLLDVSNSTAFQALAALVKSGDVGLEHAEAARQQYARIHEHLVRVMANEKALLDQAKALKRQLEEEESQAQEASEASIADQAGVIRKLREEAEAARAEVAVSQEGEAMRQLELSELQRQRSEIRARLEELEAQHQATLAPQRDALQSEVTALVAEARAGREREAAAQAELAALRERLDQLSQQAGGLAEARANEAVALEKAGVGPEKARRAADLLTNAVKSLRVQDSQTLGRLQERESQLTGYQAKVAQLEESQRSMQAAIEKGRIACEAKARAADDIIKDLEIARLEAENYAAERVSLEMEEEVRAGDVKREREVMTRKNLERDKALRKLKKAEAMLHYAQEQVPPLRASQEAAACELTVVQRQLGQAEAATTELKKDTDILINSFLKEEHKGEAHAALFKAGYAEIQALEAEVAALRREEAERLIVQRDLATQRDRIGRTAAEKTRALKETLETIALKQIVLQDLKRARKDTMSRVQDFQQLYDLVKNQRNKFVSLVGVASQSIAELKDKLKILGNELAILHNEEGEKEVLLQRARTGHTASQSDRDTLRQDLNKLIVQFRKRQDAVDEQISEIDKLNAVINGAEREMLRLRKEYEGAVEGRNYTGIMLIDRNDELCILYEKANIQEEVMRKGQIMLQRREDEIRMLKLEVAEMSRALGVVRALLPVIPGLDTDIALLQKQLLETRRQADQLSLQLESPANKSRWRRLEGKVADAEELAAKVAQLEERLNDKREVLLEKELILEEITSLSARLRSQAAEGRQDTLELAKRVNEYQSRLRALTRCMMATVSELSLYQATSLKLGAEKEKLDMDVVQAHQRLEAGEAPTADAEREWQRLQREQQMLADMREQAEEIYRIQEKQITSAPSQAEPRPNAYIPEDLGIPKPYGGFAPFKPSEPGSGMRHIRQPEPREIII</sequence>
<name>A0AAW1R996_9CHLO</name>
<protein>
    <recommendedName>
        <fullName evidence="4">Cilia- and flagella-associated protein 58 central coiled coil domain-containing protein</fullName>
    </recommendedName>
</protein>
<keyword evidence="6" id="KW-1185">Reference proteome</keyword>
<evidence type="ECO:0000256" key="2">
    <source>
        <dbReference type="SAM" id="Coils"/>
    </source>
</evidence>
<dbReference type="PANTHER" id="PTHR32083:SF34">
    <property type="entry name" value="COILED-COIL DOMAIN-CONTAINING PROTEIN 146"/>
    <property type="match status" value="1"/>
</dbReference>
<dbReference type="GO" id="GO:0005856">
    <property type="term" value="C:cytoskeleton"/>
    <property type="evidence" value="ECO:0007669"/>
    <property type="project" value="TreeGrafter"/>
</dbReference>
<comment type="caution">
    <text evidence="5">The sequence shown here is derived from an EMBL/GenBank/DDBJ whole genome shotgun (WGS) entry which is preliminary data.</text>
</comment>
<dbReference type="Proteomes" id="UP001489004">
    <property type="component" value="Unassembled WGS sequence"/>
</dbReference>
<dbReference type="AlphaFoldDB" id="A0AAW1R996"/>
<evidence type="ECO:0000256" key="1">
    <source>
        <dbReference type="ARBA" id="ARBA00023054"/>
    </source>
</evidence>
<accession>A0AAW1R996</accession>
<dbReference type="InterPro" id="IPR049270">
    <property type="entry name" value="CFAP58_CC"/>
</dbReference>
<organism evidence="5 6">
    <name type="scientific">[Myrmecia] bisecta</name>
    <dbReference type="NCBI Taxonomy" id="41462"/>
    <lineage>
        <taxon>Eukaryota</taxon>
        <taxon>Viridiplantae</taxon>
        <taxon>Chlorophyta</taxon>
        <taxon>core chlorophytes</taxon>
        <taxon>Trebouxiophyceae</taxon>
        <taxon>Trebouxiales</taxon>
        <taxon>Trebouxiaceae</taxon>
        <taxon>Myrmecia</taxon>
    </lineage>
</organism>
<evidence type="ECO:0000259" key="4">
    <source>
        <dbReference type="Pfam" id="PF21771"/>
    </source>
</evidence>
<feature type="compositionally biased region" description="Basic and acidic residues" evidence="3">
    <location>
        <begin position="919"/>
        <end position="928"/>
    </location>
</feature>
<feature type="coiled-coil region" evidence="2">
    <location>
        <begin position="244"/>
        <end position="355"/>
    </location>
</feature>
<reference evidence="5 6" key="1">
    <citation type="journal article" date="2024" name="Nat. Commun.">
        <title>Phylogenomics reveals the evolutionary origins of lichenization in chlorophyte algae.</title>
        <authorList>
            <person name="Puginier C."/>
            <person name="Libourel C."/>
            <person name="Otte J."/>
            <person name="Skaloud P."/>
            <person name="Haon M."/>
            <person name="Grisel S."/>
            <person name="Petersen M."/>
            <person name="Berrin J.G."/>
            <person name="Delaux P.M."/>
            <person name="Dal Grande F."/>
            <person name="Keller J."/>
        </authorList>
    </citation>
    <scope>NUCLEOTIDE SEQUENCE [LARGE SCALE GENOMIC DNA]</scope>
    <source>
        <strain evidence="5 6">SAG 2043</strain>
    </source>
</reference>
<evidence type="ECO:0000313" key="5">
    <source>
        <dbReference type="EMBL" id="KAK9829922.1"/>
    </source>
</evidence>
<evidence type="ECO:0000256" key="3">
    <source>
        <dbReference type="SAM" id="MobiDB-lite"/>
    </source>
</evidence>
<feature type="domain" description="Cilia- and flagella-associated protein 58 central coiled coil" evidence="4">
    <location>
        <begin position="381"/>
        <end position="674"/>
    </location>
</feature>
<evidence type="ECO:0000313" key="6">
    <source>
        <dbReference type="Proteomes" id="UP001489004"/>
    </source>
</evidence>
<feature type="coiled-coil region" evidence="2">
    <location>
        <begin position="580"/>
        <end position="607"/>
    </location>
</feature>
<dbReference type="Pfam" id="PF21771">
    <property type="entry name" value="CFAP58_CC"/>
    <property type="match status" value="1"/>
</dbReference>
<dbReference type="EMBL" id="JALJOR010000001">
    <property type="protein sequence ID" value="KAK9829922.1"/>
    <property type="molecule type" value="Genomic_DNA"/>
</dbReference>
<feature type="region of interest" description="Disordered" evidence="3">
    <location>
        <begin position="874"/>
        <end position="928"/>
    </location>
</feature>
<dbReference type="PANTHER" id="PTHR32083">
    <property type="entry name" value="CILIA AND FLAGELLA-ASSOCIATED PROTEIN 58-RELATED"/>
    <property type="match status" value="1"/>
</dbReference>
<feature type="coiled-coil region" evidence="2">
    <location>
        <begin position="57"/>
        <end position="201"/>
    </location>
</feature>
<proteinExistence type="predicted"/>
<feature type="coiled-coil region" evidence="2">
    <location>
        <begin position="475"/>
        <end position="537"/>
    </location>
</feature>
<feature type="coiled-coil region" evidence="2">
    <location>
        <begin position="650"/>
        <end position="755"/>
    </location>
</feature>